<proteinExistence type="predicted"/>
<keyword evidence="2" id="KW-1185">Reference proteome</keyword>
<name>A0ABX3ZHA3_9BACL</name>
<reference evidence="1 2" key="1">
    <citation type="journal article" date="2017" name="Int. J. Syst. Evol. Microbiol.">
        <title>Solibacillus kalamii sp. nov., isolated from a high-efficiency particulate arrestance filter system used in the International Space Station.</title>
        <authorList>
            <person name="Checinska Sielaff A."/>
            <person name="Kumar R.M."/>
            <person name="Pal D."/>
            <person name="Mayilraj S."/>
            <person name="Venkateswaran K."/>
        </authorList>
    </citation>
    <scope>NUCLEOTIDE SEQUENCE [LARGE SCALE GENOMIC DNA]</scope>
    <source>
        <strain evidence="1 2">ISSFR-015</strain>
    </source>
</reference>
<evidence type="ECO:0000313" key="1">
    <source>
        <dbReference type="EMBL" id="OUZ39047.1"/>
    </source>
</evidence>
<dbReference type="RefSeq" id="WP_008407079.1">
    <property type="nucleotide sequence ID" value="NZ_JAFBEY010000001.1"/>
</dbReference>
<accession>A0ABX3ZHA3</accession>
<evidence type="ECO:0000313" key="2">
    <source>
        <dbReference type="Proteomes" id="UP000196594"/>
    </source>
</evidence>
<gene>
    <name evidence="1" type="ORF">CBM15_09270</name>
</gene>
<dbReference type="EMBL" id="NHNT01000005">
    <property type="protein sequence ID" value="OUZ39047.1"/>
    <property type="molecule type" value="Genomic_DNA"/>
</dbReference>
<protein>
    <submittedName>
        <fullName evidence="1">Nucleoside-diphosphate sugar epimerase</fullName>
    </submittedName>
</protein>
<comment type="caution">
    <text evidence="1">The sequence shown here is derived from an EMBL/GenBank/DDBJ whole genome shotgun (WGS) entry which is preliminary data.</text>
</comment>
<organism evidence="1 2">
    <name type="scientific">Solibacillus kalamii</name>
    <dbReference type="NCBI Taxonomy" id="1748298"/>
    <lineage>
        <taxon>Bacteria</taxon>
        <taxon>Bacillati</taxon>
        <taxon>Bacillota</taxon>
        <taxon>Bacilli</taxon>
        <taxon>Bacillales</taxon>
        <taxon>Caryophanaceae</taxon>
        <taxon>Solibacillus</taxon>
    </lineage>
</organism>
<dbReference type="Proteomes" id="UP000196594">
    <property type="component" value="Unassembled WGS sequence"/>
</dbReference>
<sequence>MDLQNTVLQLQKELIQNPSIEIKKQMQYAIPIHTLEVKYHPVMRNAMDILMKMMLISFEKAKLKNVELLAEILLVEPLFIHDLTNKMLRLGMIVKEQEFALTAKGKAQLESGIFEEELEETSYFIQYSPIHEQPLDGDLEEFADLEEFPEPFPTIETEEIEAIEEAVLIEFIQQQLSEQPVAEDEVPHYITSVVSTESIQINDIPVLCFLLFDQKENRHFVRVYNTLTRVWDEQLETMLFNIEKEQL</sequence>